<evidence type="ECO:0000256" key="1">
    <source>
        <dbReference type="SAM" id="MobiDB-lite"/>
    </source>
</evidence>
<protein>
    <recommendedName>
        <fullName evidence="5">Transmembrane protein</fullName>
    </recommendedName>
</protein>
<dbReference type="EMBL" id="JAOTPV010000018">
    <property type="protein sequence ID" value="KAJ4473056.1"/>
    <property type="molecule type" value="Genomic_DNA"/>
</dbReference>
<feature type="transmembrane region" description="Helical" evidence="2">
    <location>
        <begin position="484"/>
        <end position="504"/>
    </location>
</feature>
<evidence type="ECO:0000256" key="2">
    <source>
        <dbReference type="SAM" id="Phobius"/>
    </source>
</evidence>
<comment type="caution">
    <text evidence="3">The sequence shown here is derived from an EMBL/GenBank/DDBJ whole genome shotgun (WGS) entry which is preliminary data.</text>
</comment>
<feature type="region of interest" description="Disordered" evidence="1">
    <location>
        <begin position="1"/>
        <end position="76"/>
    </location>
</feature>
<sequence length="685" mass="74179">MSSISSATTAIGLSNPNSTSKSIAVDSRPSTKSGHTYPPATSQSPSSPSSPSFTFGSPSKINRSYSSPSKTPKPVVTSVASNLIVKIRRGAHAMSPIPSHRRRLSNSSSSSSSLSEEDRDGDKGGEASLPTALVSPVKNVTGPKTRTHHSTWRCSSGPPQTSQAAPEQRAERVEYKDTFVCSGGVNLPLLLRATRTSLIEVAESQAGFVMGFGSGKKVVLDIEEWTCKITGPSLQPISPPSTPTKATTMPIAKSTSSSPYPPSHSKSRSLDLSSASATDSGSEERQPEDKATPIPTWNGFSLGPTDLASSRLPSIVNSGQRKEEERCLRRRAEDNLTLHYGIASERLLADGNFGFFLAFTTKCNRRSYRTKMVAPLHQSDVKQLSVTALLLASWINMGLYGVELVLCAYCLGWRCYMGNLFAEPISTSRPPNSNPSWARKHTRKSKTVGSKWFIIAIWILTTSIATTLEQTYFLHRFWTISKNWIVTSVLGGLILSNLVFILVIDVVFIPSPNNSVVLEKLDAPLVSALIITVVDISLAIVLVSKLTSVKTTRISTQRLLRKICIYVVGYGSITAVSSVLLFVMWAVDVNGRIYSLTVLCNFLLVSGWREEAGTADFQGLFHSNVKVKATDSFENGLEILPRLKCTSTSTDSPGTIPQNNTKINRTSQSASTKDPEAPSFSMDTL</sequence>
<proteinExistence type="predicted"/>
<feature type="region of interest" description="Disordered" evidence="1">
    <location>
        <begin position="648"/>
        <end position="685"/>
    </location>
</feature>
<feature type="compositionally biased region" description="Polar residues" evidence="1">
    <location>
        <begin position="1"/>
        <end position="34"/>
    </location>
</feature>
<keyword evidence="2" id="KW-0812">Transmembrane</keyword>
<evidence type="ECO:0000313" key="4">
    <source>
        <dbReference type="Proteomes" id="UP001150266"/>
    </source>
</evidence>
<gene>
    <name evidence="3" type="ORF">J3R30DRAFT_3406835</name>
</gene>
<feature type="region of interest" description="Disordered" evidence="1">
    <location>
        <begin position="90"/>
        <end position="170"/>
    </location>
</feature>
<feature type="region of interest" description="Disordered" evidence="1">
    <location>
        <begin position="231"/>
        <end position="298"/>
    </location>
</feature>
<feature type="transmembrane region" description="Helical" evidence="2">
    <location>
        <begin position="452"/>
        <end position="472"/>
    </location>
</feature>
<feature type="compositionally biased region" description="Low complexity" evidence="1">
    <location>
        <begin position="105"/>
        <end position="114"/>
    </location>
</feature>
<keyword evidence="2" id="KW-1133">Transmembrane helix</keyword>
<feature type="compositionally biased region" description="Low complexity" evidence="1">
    <location>
        <begin position="270"/>
        <end position="280"/>
    </location>
</feature>
<feature type="compositionally biased region" description="Polar residues" evidence="1">
    <location>
        <begin position="60"/>
        <end position="70"/>
    </location>
</feature>
<feature type="transmembrane region" description="Helical" evidence="2">
    <location>
        <begin position="524"/>
        <end position="543"/>
    </location>
</feature>
<feature type="transmembrane region" description="Helical" evidence="2">
    <location>
        <begin position="563"/>
        <end position="585"/>
    </location>
</feature>
<dbReference type="OrthoDB" id="2944268at2759"/>
<feature type="compositionally biased region" description="Polar residues" evidence="1">
    <location>
        <begin position="648"/>
        <end position="672"/>
    </location>
</feature>
<dbReference type="AlphaFoldDB" id="A0A9W9A2P1"/>
<evidence type="ECO:0008006" key="5">
    <source>
        <dbReference type="Google" id="ProtNLM"/>
    </source>
</evidence>
<feature type="compositionally biased region" description="Basic and acidic residues" evidence="1">
    <location>
        <begin position="282"/>
        <end position="291"/>
    </location>
</feature>
<organism evidence="3 4">
    <name type="scientific">Lentinula aciculospora</name>
    <dbReference type="NCBI Taxonomy" id="153920"/>
    <lineage>
        <taxon>Eukaryota</taxon>
        <taxon>Fungi</taxon>
        <taxon>Dikarya</taxon>
        <taxon>Basidiomycota</taxon>
        <taxon>Agaricomycotina</taxon>
        <taxon>Agaricomycetes</taxon>
        <taxon>Agaricomycetidae</taxon>
        <taxon>Agaricales</taxon>
        <taxon>Marasmiineae</taxon>
        <taxon>Omphalotaceae</taxon>
        <taxon>Lentinula</taxon>
    </lineage>
</organism>
<dbReference type="Proteomes" id="UP001150266">
    <property type="component" value="Unassembled WGS sequence"/>
</dbReference>
<reference evidence="3" key="1">
    <citation type="submission" date="2022-08" db="EMBL/GenBank/DDBJ databases">
        <title>A Global Phylogenomic Analysis of the Shiitake Genus Lentinula.</title>
        <authorList>
            <consortium name="DOE Joint Genome Institute"/>
            <person name="Sierra-Patev S."/>
            <person name="Min B."/>
            <person name="Naranjo-Ortiz M."/>
            <person name="Looney B."/>
            <person name="Konkel Z."/>
            <person name="Slot J.C."/>
            <person name="Sakamoto Y."/>
            <person name="Steenwyk J.L."/>
            <person name="Rokas A."/>
            <person name="Carro J."/>
            <person name="Camarero S."/>
            <person name="Ferreira P."/>
            <person name="Molpeceres G."/>
            <person name="Ruiz-Duenas F.J."/>
            <person name="Serrano A."/>
            <person name="Henrissat B."/>
            <person name="Drula E."/>
            <person name="Hughes K.W."/>
            <person name="Mata J.L."/>
            <person name="Ishikawa N.K."/>
            <person name="Vargas-Isla R."/>
            <person name="Ushijima S."/>
            <person name="Smith C.A."/>
            <person name="Ahrendt S."/>
            <person name="Andreopoulos W."/>
            <person name="He G."/>
            <person name="Labutti K."/>
            <person name="Lipzen A."/>
            <person name="Ng V."/>
            <person name="Riley R."/>
            <person name="Sandor L."/>
            <person name="Barry K."/>
            <person name="Martinez A.T."/>
            <person name="Xiao Y."/>
            <person name="Gibbons J.G."/>
            <person name="Terashima K."/>
            <person name="Grigoriev I.V."/>
            <person name="Hibbett D.S."/>
        </authorList>
    </citation>
    <scope>NUCLEOTIDE SEQUENCE</scope>
    <source>
        <strain evidence="3">JLM2183</strain>
    </source>
</reference>
<accession>A0A9W9A2P1</accession>
<feature type="compositionally biased region" description="Low complexity" evidence="1">
    <location>
        <begin position="38"/>
        <end position="59"/>
    </location>
</feature>
<evidence type="ECO:0000313" key="3">
    <source>
        <dbReference type="EMBL" id="KAJ4473056.1"/>
    </source>
</evidence>
<keyword evidence="2" id="KW-0472">Membrane</keyword>
<feature type="compositionally biased region" description="Polar residues" evidence="1">
    <location>
        <begin position="152"/>
        <end position="165"/>
    </location>
</feature>
<name>A0A9W9A2P1_9AGAR</name>
<keyword evidence="4" id="KW-1185">Reference proteome</keyword>